<accession>A0A9Q8IMM9</accession>
<comment type="caution">
    <text evidence="1">The sequence shown here is derived from an EMBL/GenBank/DDBJ whole genome shotgun (WGS) entry which is preliminary data.</text>
</comment>
<evidence type="ECO:0000313" key="1">
    <source>
        <dbReference type="EMBL" id="TPR45027.1"/>
    </source>
</evidence>
<dbReference type="InterPro" id="IPR000150">
    <property type="entry name" value="Cof"/>
</dbReference>
<dbReference type="GO" id="GO:0005829">
    <property type="term" value="C:cytosol"/>
    <property type="evidence" value="ECO:0007669"/>
    <property type="project" value="TreeGrafter"/>
</dbReference>
<dbReference type="AlphaFoldDB" id="A0A9Q8IMM9"/>
<dbReference type="PANTHER" id="PTHR10000">
    <property type="entry name" value="PHOSPHOSERINE PHOSPHATASE"/>
    <property type="match status" value="1"/>
</dbReference>
<dbReference type="Gene3D" id="3.30.1240.10">
    <property type="match status" value="1"/>
</dbReference>
<dbReference type="CDD" id="cd07516">
    <property type="entry name" value="HAD_Pase"/>
    <property type="match status" value="1"/>
</dbReference>
<dbReference type="Proteomes" id="UP000784700">
    <property type="component" value="Unassembled WGS sequence"/>
</dbReference>
<dbReference type="InterPro" id="IPR006379">
    <property type="entry name" value="HAD-SF_hydro_IIB"/>
</dbReference>
<gene>
    <name evidence="1" type="ORF">DY130_02210</name>
</gene>
<dbReference type="NCBIfam" id="TIGR01484">
    <property type="entry name" value="HAD-SF-IIB"/>
    <property type="match status" value="1"/>
</dbReference>
<protein>
    <submittedName>
        <fullName evidence="1">HAD family phosphatase</fullName>
    </submittedName>
</protein>
<sequence>MNKKLIAIDLDGTTLNNNSEISQETINVIQKVISKGNMVNIVTGRPPRLVEHLYNQLGFNNPMITFNGSLGYNPTSVWSEAYQYNIDKNIVFELLNKSKEIGINLMTVEGKDLFLANKSADESVGFFPTNLSKDEIISKDTLTENPICLTLHVDKQKKETFINYVKQNYGDILEVSPWGGKDPIIEVAAKGVSKVTGIEKLVNYYGIKQNDVIAFGDEFNDESMIKYAGLGVAMKNGQPKIKEIADDVTKFDNNHNGLAEYLKEYFKI</sequence>
<dbReference type="InterPro" id="IPR023214">
    <property type="entry name" value="HAD_sf"/>
</dbReference>
<dbReference type="SUPFAM" id="SSF56784">
    <property type="entry name" value="HAD-like"/>
    <property type="match status" value="1"/>
</dbReference>
<dbReference type="SFLD" id="SFLDS00003">
    <property type="entry name" value="Haloacid_Dehalogenase"/>
    <property type="match status" value="1"/>
</dbReference>
<organism evidence="1 2">
    <name type="scientific">Apilactobacillus micheneri</name>
    <dbReference type="NCBI Taxonomy" id="1899430"/>
    <lineage>
        <taxon>Bacteria</taxon>
        <taxon>Bacillati</taxon>
        <taxon>Bacillota</taxon>
        <taxon>Bacilli</taxon>
        <taxon>Lactobacillales</taxon>
        <taxon>Lactobacillaceae</taxon>
        <taxon>Apilactobacillus</taxon>
    </lineage>
</organism>
<name>A0A9Q8IMM9_9LACO</name>
<proteinExistence type="predicted"/>
<dbReference type="NCBIfam" id="TIGR00099">
    <property type="entry name" value="Cof-subfamily"/>
    <property type="match status" value="1"/>
</dbReference>
<evidence type="ECO:0000313" key="2">
    <source>
        <dbReference type="Proteomes" id="UP000784700"/>
    </source>
</evidence>
<dbReference type="Pfam" id="PF08282">
    <property type="entry name" value="Hydrolase_3"/>
    <property type="match status" value="1"/>
</dbReference>
<dbReference type="GO" id="GO:0000287">
    <property type="term" value="F:magnesium ion binding"/>
    <property type="evidence" value="ECO:0007669"/>
    <property type="project" value="TreeGrafter"/>
</dbReference>
<dbReference type="PANTHER" id="PTHR10000:SF23">
    <property type="entry name" value="5-AMINO-6-(5-PHOSPHO-D-RIBITYLAMINO)URACIL PHOSPHATASE YITU"/>
    <property type="match status" value="1"/>
</dbReference>
<dbReference type="RefSeq" id="WP_140934373.1">
    <property type="nucleotide sequence ID" value="NZ_QUBF01000002.1"/>
</dbReference>
<dbReference type="GeneID" id="58107991"/>
<dbReference type="Gene3D" id="3.40.50.1000">
    <property type="entry name" value="HAD superfamily/HAD-like"/>
    <property type="match status" value="1"/>
</dbReference>
<dbReference type="SFLD" id="SFLDG01140">
    <property type="entry name" value="C2.B:_Phosphomannomutase_and_P"/>
    <property type="match status" value="1"/>
</dbReference>
<dbReference type="InterPro" id="IPR036412">
    <property type="entry name" value="HAD-like_sf"/>
</dbReference>
<dbReference type="EMBL" id="QUBG01000002">
    <property type="protein sequence ID" value="TPR45027.1"/>
    <property type="molecule type" value="Genomic_DNA"/>
</dbReference>
<dbReference type="GO" id="GO:0016791">
    <property type="term" value="F:phosphatase activity"/>
    <property type="evidence" value="ECO:0007669"/>
    <property type="project" value="TreeGrafter"/>
</dbReference>
<reference evidence="1" key="1">
    <citation type="submission" date="2018-08" db="EMBL/GenBank/DDBJ databases">
        <title>Comparative genomics of wild bee and flower associated Lactobacillus reveals potential adaptation to the bee host.</title>
        <authorList>
            <person name="Vuong H.Q."/>
            <person name="Mcfrederick Q.S."/>
        </authorList>
    </citation>
    <scope>NUCLEOTIDE SEQUENCE</scope>
    <source>
        <strain evidence="1">HV_63</strain>
    </source>
</reference>